<dbReference type="PRINTS" id="PR00032">
    <property type="entry name" value="HTHARAC"/>
</dbReference>
<keyword evidence="2" id="KW-0805">Transcription regulation</keyword>
<evidence type="ECO:0000259" key="7">
    <source>
        <dbReference type="PROSITE" id="PS01124"/>
    </source>
</evidence>
<dbReference type="Gene3D" id="2.60.40.10">
    <property type="entry name" value="Immunoglobulins"/>
    <property type="match status" value="1"/>
</dbReference>
<dbReference type="Gene3D" id="1.10.10.60">
    <property type="entry name" value="Homeodomain-like"/>
    <property type="match status" value="2"/>
</dbReference>
<evidence type="ECO:0000256" key="3">
    <source>
        <dbReference type="ARBA" id="ARBA00023125"/>
    </source>
</evidence>
<dbReference type="EMBL" id="JADYTN010000002">
    <property type="protein sequence ID" value="MCF2562790.1"/>
    <property type="molecule type" value="Genomic_DNA"/>
</dbReference>
<feature type="chain" id="PRO_5046899419" evidence="6">
    <location>
        <begin position="23"/>
        <end position="903"/>
    </location>
</feature>
<dbReference type="Pfam" id="PF07494">
    <property type="entry name" value="Reg_prop"/>
    <property type="match status" value="3"/>
</dbReference>
<evidence type="ECO:0000313" key="8">
    <source>
        <dbReference type="EMBL" id="MCF2562790.1"/>
    </source>
</evidence>
<keyword evidence="1" id="KW-0597">Phosphoprotein</keyword>
<dbReference type="Pfam" id="PF12833">
    <property type="entry name" value="HTH_18"/>
    <property type="match status" value="1"/>
</dbReference>
<keyword evidence="6" id="KW-0732">Signal</keyword>
<evidence type="ECO:0000256" key="5">
    <source>
        <dbReference type="SAM" id="Phobius"/>
    </source>
</evidence>
<evidence type="ECO:0000256" key="6">
    <source>
        <dbReference type="SAM" id="SignalP"/>
    </source>
</evidence>
<dbReference type="InterPro" id="IPR015943">
    <property type="entry name" value="WD40/YVTN_repeat-like_dom_sf"/>
</dbReference>
<accession>A0ABS9CD76</accession>
<keyword evidence="3" id="KW-0238">DNA-binding</keyword>
<keyword evidence="9" id="KW-1185">Reference proteome</keyword>
<keyword evidence="5" id="KW-0812">Transmembrane</keyword>
<sequence>MTKLKNCLVLLLTIIPALTVWGQTASLLVTDHYTTSNGLPSNNVYCAMKDRDGFLWFGTWYGLCRFDGSHFKTMKKSTRPDSDIPPRKIESMAEDQQGNLWLKTVDWKVYVFYRRTGRFHALGEELKHLSQNMQVIKLQATDNGQVLLLTKDKNLLMATTTPKGHIDIKTLFSSKGKINPFTYQLYRDYCEENNGYSVWVGRDYRIFAVPRGKQLQQRMADNDNLQQRKNTQLEAIVAQAGINDYVQIYEDNDRLVWVTTPTNGIYCIHSPKSIFKLIPFDFDQTGVRSIFQLPNGNVLVGTRSRDVFILNPQGQRIHTFDYKTHGIGAIYHVMADKHHRLWLSTKRDGLVVATPDNSQPTGYRLNHYLHDDNNPQSISGNAVYMTYTDKKGHIWVATLDGGLNLVKQNGSTQLVFYNRHNGFINYPSYGLYTEVRNMAEDQHGRLWIGTIDGLMSTDTKFRQPQDIKFETYKEQRASSFANNDIYTIFKDNRDNIWMGAFGGGLSRLTNYDKHKHCPDFKTLGMREGLRNDVIVSITEDLNGRLWFAGETTIACYNPKNERIRNFDKYDGLPDVKFEEASACRMNNGEIWLGCKQGIIVFDPKHLVNENSNYHTFITNMSVNNRNITQQLERIENQHGIDQLKQIELKHDQNSFTIEFAALNFINNNNVAYRYRLKGYDHDWNYSGQNRQASYTKVPPGNYTFVVETIDDSNPTLCSRDELHICILPPWWATWWAYLIYLAVIGIITFFIVRTGLQMNRMRNEMIIGQRLAKLHTMATATPAKEIDYSQYVEQKGMEFIDQLHRIIDENLQNSEFNIDTMAAEMGLSRSAFFKKVKNVTGFAPLDLIKEFRLSRAAELLKHTNLSINEVAYRSGFKDSSYFGKCFRKRFGLSPRDYASSSRE</sequence>
<dbReference type="SUPFAM" id="SSF63829">
    <property type="entry name" value="Calcium-dependent phosphotriesterase"/>
    <property type="match status" value="2"/>
</dbReference>
<evidence type="ECO:0000256" key="2">
    <source>
        <dbReference type="ARBA" id="ARBA00023015"/>
    </source>
</evidence>
<dbReference type="InterPro" id="IPR009057">
    <property type="entry name" value="Homeodomain-like_sf"/>
</dbReference>
<feature type="domain" description="HTH araC/xylS-type" evidence="7">
    <location>
        <begin position="801"/>
        <end position="900"/>
    </location>
</feature>
<keyword evidence="5" id="KW-1133">Transmembrane helix</keyword>
<proteinExistence type="predicted"/>
<gene>
    <name evidence="8" type="ORF">I6E12_01480</name>
</gene>
<dbReference type="SUPFAM" id="SSF46689">
    <property type="entry name" value="Homeodomain-like"/>
    <property type="match status" value="1"/>
</dbReference>
<dbReference type="PROSITE" id="PS01124">
    <property type="entry name" value="HTH_ARAC_FAMILY_2"/>
    <property type="match status" value="1"/>
</dbReference>
<dbReference type="SMART" id="SM00342">
    <property type="entry name" value="HTH_ARAC"/>
    <property type="match status" value="1"/>
</dbReference>
<evidence type="ECO:0000256" key="1">
    <source>
        <dbReference type="ARBA" id="ARBA00022553"/>
    </source>
</evidence>
<evidence type="ECO:0000256" key="4">
    <source>
        <dbReference type="ARBA" id="ARBA00023163"/>
    </source>
</evidence>
<dbReference type="InterPro" id="IPR011110">
    <property type="entry name" value="Reg_prop"/>
</dbReference>
<comment type="caution">
    <text evidence="8">The sequence shown here is derived from an EMBL/GenBank/DDBJ whole genome shotgun (WGS) entry which is preliminary data.</text>
</comment>
<feature type="transmembrane region" description="Helical" evidence="5">
    <location>
        <begin position="734"/>
        <end position="752"/>
    </location>
</feature>
<dbReference type="PANTHER" id="PTHR43547">
    <property type="entry name" value="TWO-COMPONENT HISTIDINE KINASE"/>
    <property type="match status" value="1"/>
</dbReference>
<feature type="signal peptide" evidence="6">
    <location>
        <begin position="1"/>
        <end position="22"/>
    </location>
</feature>
<keyword evidence="5" id="KW-0472">Membrane</keyword>
<reference evidence="8 9" key="1">
    <citation type="submission" date="2020-12" db="EMBL/GenBank/DDBJ databases">
        <title>Whole genome sequences of gut porcine anaerobes.</title>
        <authorList>
            <person name="Kubasova T."/>
            <person name="Jahodarova E."/>
            <person name="Rychlik I."/>
        </authorList>
    </citation>
    <scope>NUCLEOTIDE SEQUENCE [LARGE SCALE GENOMIC DNA]</scope>
    <source>
        <strain evidence="8 9">An925</strain>
    </source>
</reference>
<dbReference type="InterPro" id="IPR011123">
    <property type="entry name" value="Y_Y_Y"/>
</dbReference>
<dbReference type="Proteomes" id="UP001200470">
    <property type="component" value="Unassembled WGS sequence"/>
</dbReference>
<protein>
    <submittedName>
        <fullName evidence="8">Helix-turn-helix domain-containing protein</fullName>
    </submittedName>
</protein>
<dbReference type="Gene3D" id="2.130.10.10">
    <property type="entry name" value="YVTN repeat-like/Quinoprotein amine dehydrogenase"/>
    <property type="match status" value="2"/>
</dbReference>
<organism evidence="8 9">
    <name type="scientific">Xylanibacter brevis</name>
    <dbReference type="NCBI Taxonomy" id="83231"/>
    <lineage>
        <taxon>Bacteria</taxon>
        <taxon>Pseudomonadati</taxon>
        <taxon>Bacteroidota</taxon>
        <taxon>Bacteroidia</taxon>
        <taxon>Bacteroidales</taxon>
        <taxon>Prevotellaceae</taxon>
        <taxon>Xylanibacter</taxon>
    </lineage>
</organism>
<dbReference type="InterPro" id="IPR013783">
    <property type="entry name" value="Ig-like_fold"/>
</dbReference>
<dbReference type="Pfam" id="PF07495">
    <property type="entry name" value="Y_Y_Y"/>
    <property type="match status" value="1"/>
</dbReference>
<dbReference type="RefSeq" id="WP_301637350.1">
    <property type="nucleotide sequence ID" value="NZ_JADYTN010000002.1"/>
</dbReference>
<dbReference type="InterPro" id="IPR018060">
    <property type="entry name" value="HTH_AraC"/>
</dbReference>
<dbReference type="InterPro" id="IPR018062">
    <property type="entry name" value="HTH_AraC-typ_CS"/>
</dbReference>
<keyword evidence="4" id="KW-0804">Transcription</keyword>
<dbReference type="InterPro" id="IPR020449">
    <property type="entry name" value="Tscrpt_reg_AraC-type_HTH"/>
</dbReference>
<evidence type="ECO:0000313" key="9">
    <source>
        <dbReference type="Proteomes" id="UP001200470"/>
    </source>
</evidence>
<name>A0ABS9CD76_9BACT</name>
<dbReference type="PANTHER" id="PTHR43547:SF2">
    <property type="entry name" value="HYBRID SIGNAL TRANSDUCTION HISTIDINE KINASE C"/>
    <property type="match status" value="1"/>
</dbReference>
<dbReference type="PROSITE" id="PS00041">
    <property type="entry name" value="HTH_ARAC_FAMILY_1"/>
    <property type="match status" value="1"/>
</dbReference>